<feature type="transmembrane region" description="Helical" evidence="1">
    <location>
        <begin position="45"/>
        <end position="70"/>
    </location>
</feature>
<evidence type="ECO:0000313" key="2">
    <source>
        <dbReference type="EMBL" id="SHJ95876.1"/>
    </source>
</evidence>
<keyword evidence="1" id="KW-0472">Membrane</keyword>
<dbReference type="AlphaFoldDB" id="A0A1M6NJP8"/>
<feature type="transmembrane region" description="Helical" evidence="1">
    <location>
        <begin position="116"/>
        <end position="141"/>
    </location>
</feature>
<name>A0A1M6NJP8_9FIRM</name>
<dbReference type="InterPro" id="IPR014535">
    <property type="entry name" value="Hpre_diP_synt_I"/>
</dbReference>
<evidence type="ECO:0000256" key="1">
    <source>
        <dbReference type="SAM" id="Phobius"/>
    </source>
</evidence>
<feature type="transmembrane region" description="Helical" evidence="1">
    <location>
        <begin position="82"/>
        <end position="104"/>
    </location>
</feature>
<keyword evidence="1" id="KW-1133">Transmembrane helix</keyword>
<accession>A0A1M6NJP8</accession>
<dbReference type="InterPro" id="IPR010898">
    <property type="entry name" value="Hpre_diP_synth_I"/>
</dbReference>
<dbReference type="EMBL" id="FRAI01000010">
    <property type="protein sequence ID" value="SHJ95876.1"/>
    <property type="molecule type" value="Genomic_DNA"/>
</dbReference>
<dbReference type="Pfam" id="PF07456">
    <property type="entry name" value="Hpre_diP_synt_I"/>
    <property type="match status" value="1"/>
</dbReference>
<dbReference type="Proteomes" id="UP000243547">
    <property type="component" value="Unassembled WGS sequence"/>
</dbReference>
<dbReference type="STRING" id="1120989.SAMN02745227_01149"/>
<protein>
    <submittedName>
        <fullName evidence="2">Heptaprenyl diphosphate synthase</fullName>
    </submittedName>
</protein>
<gene>
    <name evidence="2" type="ORF">SAMN02745227_01149</name>
</gene>
<feature type="transmembrane region" description="Helical" evidence="1">
    <location>
        <begin position="147"/>
        <end position="167"/>
    </location>
</feature>
<organism evidence="2 3">
    <name type="scientific">Anaerobranca californiensis DSM 14826</name>
    <dbReference type="NCBI Taxonomy" id="1120989"/>
    <lineage>
        <taxon>Bacteria</taxon>
        <taxon>Bacillati</taxon>
        <taxon>Bacillota</taxon>
        <taxon>Clostridia</taxon>
        <taxon>Eubacteriales</taxon>
        <taxon>Proteinivoracaceae</taxon>
        <taxon>Anaerobranca</taxon>
    </lineage>
</organism>
<keyword evidence="1" id="KW-0812">Transmembrane</keyword>
<proteinExistence type="predicted"/>
<dbReference type="PIRSF" id="PIRSF027391">
    <property type="entry name" value="Hpre_diP_synt_I"/>
    <property type="match status" value="1"/>
</dbReference>
<sequence length="177" mass="19619">MRRSNIFRLGYKIVYISILVSMATVVHSVERFLPFLPSPVPGAKLGLANIFTLVTLNLFGFIEGVYVALLRTFLAALITGNFSITFILSISGAVLSTVIMGLMVKFFKKYISNMGISIVGAIFHNIGQLLAASFFLNSFLFFSYLPYLLLFAIPTGIFVGLCTNFILRILDKNIQIN</sequence>
<dbReference type="RefSeq" id="WP_072907054.1">
    <property type="nucleotide sequence ID" value="NZ_FRAI01000010.1"/>
</dbReference>
<reference evidence="3" key="1">
    <citation type="submission" date="2016-11" db="EMBL/GenBank/DDBJ databases">
        <authorList>
            <person name="Varghese N."/>
            <person name="Submissions S."/>
        </authorList>
    </citation>
    <scope>NUCLEOTIDE SEQUENCE [LARGE SCALE GENOMIC DNA]</scope>
    <source>
        <strain evidence="3">DSM 14826</strain>
    </source>
</reference>
<keyword evidence="3" id="KW-1185">Reference proteome</keyword>
<evidence type="ECO:0000313" key="3">
    <source>
        <dbReference type="Proteomes" id="UP000243547"/>
    </source>
</evidence>
<dbReference type="OrthoDB" id="9799095at2"/>
<feature type="transmembrane region" description="Helical" evidence="1">
    <location>
        <begin position="12"/>
        <end position="33"/>
    </location>
</feature>
<dbReference type="Gene3D" id="1.10.1760.20">
    <property type="match status" value="1"/>
</dbReference>